<accession>A0A090KXZ0</accession>
<dbReference type="AlphaFoldDB" id="A0A090KXZ0"/>
<dbReference type="Proteomes" id="UP000035682">
    <property type="component" value="Unplaced"/>
</dbReference>
<evidence type="ECO:0000313" key="1">
    <source>
        <dbReference type="EMBL" id="CEF62281.1"/>
    </source>
</evidence>
<reference evidence="3" key="2">
    <citation type="submission" date="2020-12" db="UniProtKB">
        <authorList>
            <consortium name="WormBaseParasite"/>
        </authorList>
    </citation>
    <scope>IDENTIFICATION</scope>
</reference>
<keyword evidence="2" id="KW-1185">Reference proteome</keyword>
<gene>
    <name evidence="1 3 4" type="ORF">SRAE_1000055400</name>
</gene>
<organism evidence="1">
    <name type="scientific">Strongyloides ratti</name>
    <name type="common">Parasitic roundworm</name>
    <dbReference type="NCBI Taxonomy" id="34506"/>
    <lineage>
        <taxon>Eukaryota</taxon>
        <taxon>Metazoa</taxon>
        <taxon>Ecdysozoa</taxon>
        <taxon>Nematoda</taxon>
        <taxon>Chromadorea</taxon>
        <taxon>Rhabditida</taxon>
        <taxon>Tylenchina</taxon>
        <taxon>Panagrolaimomorpha</taxon>
        <taxon>Strongyloidoidea</taxon>
        <taxon>Strongyloididae</taxon>
        <taxon>Strongyloides</taxon>
    </lineage>
</organism>
<reference evidence="1 2" key="1">
    <citation type="submission" date="2014-09" db="EMBL/GenBank/DDBJ databases">
        <authorList>
            <person name="Martin A.A."/>
        </authorList>
    </citation>
    <scope>NUCLEOTIDE SEQUENCE</scope>
    <source>
        <strain evidence="2">ED321</strain>
        <strain evidence="1">ED321 Heterogonic</strain>
    </source>
</reference>
<dbReference type="RefSeq" id="XP_024501483.1">
    <property type="nucleotide sequence ID" value="XM_024647402.1"/>
</dbReference>
<sequence length="68" mass="7907">MASSAYYNRKGLIRQVIYPFAPYNNFVWIPSEELSNDSNPRLSKTIKRWSKLEPSVRFGDGGYSLNLY</sequence>
<dbReference type="WormBase" id="SRAE_1000055400">
    <property type="protein sequence ID" value="SRP10643"/>
    <property type="gene ID" value="WBGene00257151"/>
</dbReference>
<protein>
    <submittedName>
        <fullName evidence="1 3">Uncharacterized protein</fullName>
    </submittedName>
</protein>
<dbReference type="EMBL" id="LN609528">
    <property type="protein sequence ID" value="CEF62281.1"/>
    <property type="molecule type" value="Genomic_DNA"/>
</dbReference>
<name>A0A090KXZ0_STRRB</name>
<dbReference type="WBParaSite" id="SRAE_1000055400.1">
    <property type="protein sequence ID" value="SRAE_1000055400.1"/>
    <property type="gene ID" value="WBGene00257151"/>
</dbReference>
<dbReference type="GeneID" id="36374646"/>
<proteinExistence type="predicted"/>
<evidence type="ECO:0000313" key="4">
    <source>
        <dbReference type="WormBase" id="SRAE_1000055400"/>
    </source>
</evidence>
<dbReference type="CTD" id="36374646"/>
<evidence type="ECO:0000313" key="3">
    <source>
        <dbReference type="WBParaSite" id="SRAE_1000055400.1"/>
    </source>
</evidence>
<evidence type="ECO:0000313" key="2">
    <source>
        <dbReference type="Proteomes" id="UP000035682"/>
    </source>
</evidence>